<reference evidence="1 2" key="1">
    <citation type="submission" date="2018-11" db="EMBL/GenBank/DDBJ databases">
        <title>Chitinophaga lutea sp.nov., isolate from arsenic contaminated soil.</title>
        <authorList>
            <person name="Zong Y."/>
        </authorList>
    </citation>
    <scope>NUCLEOTIDE SEQUENCE [LARGE SCALE GENOMIC DNA]</scope>
    <source>
        <strain evidence="1 2">ZY74</strain>
    </source>
</reference>
<organism evidence="1 2">
    <name type="scientific">Chitinophaga lutea</name>
    <dbReference type="NCBI Taxonomy" id="2488634"/>
    <lineage>
        <taxon>Bacteria</taxon>
        <taxon>Pseudomonadati</taxon>
        <taxon>Bacteroidota</taxon>
        <taxon>Chitinophagia</taxon>
        <taxon>Chitinophagales</taxon>
        <taxon>Chitinophagaceae</taxon>
        <taxon>Chitinophaga</taxon>
    </lineage>
</organism>
<dbReference type="AlphaFoldDB" id="A0A3N4PM85"/>
<comment type="caution">
    <text evidence="1">The sequence shown here is derived from an EMBL/GenBank/DDBJ whole genome shotgun (WGS) entry which is preliminary data.</text>
</comment>
<dbReference type="Proteomes" id="UP000278351">
    <property type="component" value="Unassembled WGS sequence"/>
</dbReference>
<dbReference type="Gene3D" id="3.40.50.12370">
    <property type="match status" value="1"/>
</dbReference>
<accession>A0A3N4PM85</accession>
<sequence>MKKVLFLSDAFKLNSGAIDFAAYICNLRHSSLTGLFLGDSESNHRPEPVLRENIICSGIPYSDDRPLAEQKLECIQKNLARFEYACDTREIPQEHILIVDHPLERILLECRYADLLLIDPELAFSEKVSGISGQIVHHLLKDAECPVIVMPDHFEKLDEIVFAYDGSASSVFAIKQFTNTFPRLGDRKVSVITAHDDKLVPLVEKLKMKSWLEQHYSLITFHSFEGDSRSEIVKFVLGKKNIIVIMGAFGHHGWQEVFSTSHAEPLVRYISKALFLSHR</sequence>
<protein>
    <submittedName>
        <fullName evidence="1">Universal stress protein</fullName>
    </submittedName>
</protein>
<dbReference type="OrthoDB" id="662548at2"/>
<evidence type="ECO:0000313" key="2">
    <source>
        <dbReference type="Proteomes" id="UP000278351"/>
    </source>
</evidence>
<dbReference type="EMBL" id="RPDH01000002">
    <property type="protein sequence ID" value="RPE08905.1"/>
    <property type="molecule type" value="Genomic_DNA"/>
</dbReference>
<dbReference type="SUPFAM" id="SSF52402">
    <property type="entry name" value="Adenine nucleotide alpha hydrolases-like"/>
    <property type="match status" value="2"/>
</dbReference>
<proteinExistence type="predicted"/>
<keyword evidence="2" id="KW-1185">Reference proteome</keyword>
<gene>
    <name evidence="1" type="ORF">EGT74_17965</name>
</gene>
<dbReference type="RefSeq" id="WP_123847904.1">
    <property type="nucleotide sequence ID" value="NZ_RPDH01000002.1"/>
</dbReference>
<evidence type="ECO:0000313" key="1">
    <source>
        <dbReference type="EMBL" id="RPE08905.1"/>
    </source>
</evidence>
<name>A0A3N4PM85_9BACT</name>